<keyword evidence="2" id="KW-1185">Reference proteome</keyword>
<gene>
    <name evidence="1" type="ORF">OH76DRAFT_179323</name>
</gene>
<reference evidence="1 2" key="1">
    <citation type="journal article" date="2018" name="Biotechnol. Biofuels">
        <title>Integrative visual omics of the white-rot fungus Polyporus brumalis exposes the biotechnological potential of its oxidative enzymes for delignifying raw plant biomass.</title>
        <authorList>
            <person name="Miyauchi S."/>
            <person name="Rancon A."/>
            <person name="Drula E."/>
            <person name="Hage H."/>
            <person name="Chaduli D."/>
            <person name="Favel A."/>
            <person name="Grisel S."/>
            <person name="Henrissat B."/>
            <person name="Herpoel-Gimbert I."/>
            <person name="Ruiz-Duenas F.J."/>
            <person name="Chevret D."/>
            <person name="Hainaut M."/>
            <person name="Lin J."/>
            <person name="Wang M."/>
            <person name="Pangilinan J."/>
            <person name="Lipzen A."/>
            <person name="Lesage-Meessen L."/>
            <person name="Navarro D."/>
            <person name="Riley R."/>
            <person name="Grigoriev I.V."/>
            <person name="Zhou S."/>
            <person name="Raouche S."/>
            <person name="Rosso M.N."/>
        </authorList>
    </citation>
    <scope>NUCLEOTIDE SEQUENCE [LARGE SCALE GENOMIC DNA]</scope>
    <source>
        <strain evidence="1 2">BRFM 1820</strain>
    </source>
</reference>
<organism evidence="1 2">
    <name type="scientific">Lentinus brumalis</name>
    <dbReference type="NCBI Taxonomy" id="2498619"/>
    <lineage>
        <taxon>Eukaryota</taxon>
        <taxon>Fungi</taxon>
        <taxon>Dikarya</taxon>
        <taxon>Basidiomycota</taxon>
        <taxon>Agaricomycotina</taxon>
        <taxon>Agaricomycetes</taxon>
        <taxon>Polyporales</taxon>
        <taxon>Polyporaceae</taxon>
        <taxon>Lentinus</taxon>
    </lineage>
</organism>
<sequence length="205" mass="23553">MMHMYAGDAEYEVRLLASWPCTFPSMSFVPAHLYIASCPGHFHSQETRVRAKTLYFIAVRVSFCGGHHRTLDSSSRLTYTSAAPHQSCSLQRDSWSLRVSISTLVYRRRSSGVPLGRRTRHRGGSTPHLGTWADMYLFSRPSEQGRLKDNLSHFPCLYHFRLQLYRVQGRILETRGRHTYPLRTTHVQDSGGLGRVRHYSTSRIP</sequence>
<protein>
    <submittedName>
        <fullName evidence="1">Uncharacterized protein</fullName>
    </submittedName>
</protein>
<evidence type="ECO:0000313" key="2">
    <source>
        <dbReference type="Proteomes" id="UP000256964"/>
    </source>
</evidence>
<dbReference type="AlphaFoldDB" id="A0A371CNH8"/>
<name>A0A371CNH8_9APHY</name>
<dbReference type="Proteomes" id="UP000256964">
    <property type="component" value="Unassembled WGS sequence"/>
</dbReference>
<dbReference type="EMBL" id="KZ857500">
    <property type="protein sequence ID" value="RDX41850.1"/>
    <property type="molecule type" value="Genomic_DNA"/>
</dbReference>
<evidence type="ECO:0000313" key="1">
    <source>
        <dbReference type="EMBL" id="RDX41850.1"/>
    </source>
</evidence>
<proteinExistence type="predicted"/>
<accession>A0A371CNH8</accession>